<feature type="region of interest" description="Disordered" evidence="1">
    <location>
        <begin position="278"/>
        <end position="336"/>
    </location>
</feature>
<evidence type="ECO:0000313" key="3">
    <source>
        <dbReference type="Proteomes" id="UP000283644"/>
    </source>
</evidence>
<dbReference type="EMBL" id="QXGH01000010">
    <property type="protein sequence ID" value="RHW28282.1"/>
    <property type="molecule type" value="Genomic_DNA"/>
</dbReference>
<evidence type="ECO:0008006" key="4">
    <source>
        <dbReference type="Google" id="ProtNLM"/>
    </source>
</evidence>
<organism evidence="2 3">
    <name type="scientific">Nocardioides immobilis</name>
    <dbReference type="NCBI Taxonomy" id="2049295"/>
    <lineage>
        <taxon>Bacteria</taxon>
        <taxon>Bacillati</taxon>
        <taxon>Actinomycetota</taxon>
        <taxon>Actinomycetes</taxon>
        <taxon>Propionibacteriales</taxon>
        <taxon>Nocardioidaceae</taxon>
        <taxon>Nocardioides</taxon>
    </lineage>
</organism>
<dbReference type="Proteomes" id="UP000283644">
    <property type="component" value="Unassembled WGS sequence"/>
</dbReference>
<protein>
    <recommendedName>
        <fullName evidence="4">CobQ/CobB/MinD/ParA nucleotide binding domain-containing protein</fullName>
    </recommendedName>
</protein>
<dbReference type="AlphaFoldDB" id="A0A417Y6F0"/>
<dbReference type="InterPro" id="IPR027417">
    <property type="entry name" value="P-loop_NTPase"/>
</dbReference>
<name>A0A417Y6F0_9ACTN</name>
<dbReference type="OrthoDB" id="5243870at2"/>
<evidence type="ECO:0000313" key="2">
    <source>
        <dbReference type="EMBL" id="RHW28282.1"/>
    </source>
</evidence>
<feature type="compositionally biased region" description="Polar residues" evidence="1">
    <location>
        <begin position="315"/>
        <end position="327"/>
    </location>
</feature>
<gene>
    <name evidence="2" type="ORF">D0Z08_04700</name>
</gene>
<dbReference type="RefSeq" id="WP_118923153.1">
    <property type="nucleotide sequence ID" value="NZ_QXGH01000010.1"/>
</dbReference>
<reference evidence="2 3" key="1">
    <citation type="submission" date="2018-09" db="EMBL/GenBank/DDBJ databases">
        <title>Genome sequencing of Nocardioides immobilis CCTCC AB 2017083 for comparison to Nocardioides silvaticus.</title>
        <authorList>
            <person name="Li C."/>
            <person name="Wang G."/>
        </authorList>
    </citation>
    <scope>NUCLEOTIDE SEQUENCE [LARGE SCALE GENOMIC DNA]</scope>
    <source>
        <strain evidence="2 3">CCTCC AB 2017083</strain>
    </source>
</reference>
<comment type="caution">
    <text evidence="2">The sequence shown here is derived from an EMBL/GenBank/DDBJ whole genome shotgun (WGS) entry which is preliminary data.</text>
</comment>
<dbReference type="SUPFAM" id="SSF52540">
    <property type="entry name" value="P-loop containing nucleoside triphosphate hydrolases"/>
    <property type="match status" value="1"/>
</dbReference>
<dbReference type="Gene3D" id="3.40.50.300">
    <property type="entry name" value="P-loop containing nucleotide triphosphate hydrolases"/>
    <property type="match status" value="1"/>
</dbReference>
<accession>A0A417Y6F0</accession>
<keyword evidence="3" id="KW-1185">Reference proteome</keyword>
<evidence type="ECO:0000256" key="1">
    <source>
        <dbReference type="SAM" id="MobiDB-lite"/>
    </source>
</evidence>
<sequence length="358" mass="37400">MLFAVCCDRGAPGATTTALALAAARGKPAVVVEADPYGGDLALRLRPEGRALAATPTVLGMGAGRSTQQLAERPLVQAGAQRPGEPRHLDLWRSGSHQLSDTVRVVPGFLTAEQGSSLSWGAVTATLASQSVPVFADIGRIHAGSPSMPIAAAADALIMVCRGDLGSVQHMIWRLEQLAPAIAEKNGQPPLVLPVVVTGHRSGARHAGQIAELLADTAAAPTIRGVGWIAWDPAAVDALVEGGDPWAKPLRRSKLMQSARKAMWHLGLATGIDHATPEEMKKGRRRASVSGEAQQPMRPAMADGAGEWMPAGMQPSWSHNTQPTSGPTRAASATGDREMLLEERHTGWAAGRTTGEGS</sequence>
<proteinExistence type="predicted"/>